<proteinExistence type="predicted"/>
<name>A0AAQ3M6A9_9PEZI</name>
<evidence type="ECO:0000256" key="1">
    <source>
        <dbReference type="SAM" id="MobiDB-lite"/>
    </source>
</evidence>
<feature type="compositionally biased region" description="Low complexity" evidence="1">
    <location>
        <begin position="683"/>
        <end position="692"/>
    </location>
</feature>
<feature type="region of interest" description="Disordered" evidence="1">
    <location>
        <begin position="77"/>
        <end position="266"/>
    </location>
</feature>
<organism evidence="2 3">
    <name type="scientific">Acrodontium crateriforme</name>
    <dbReference type="NCBI Taxonomy" id="150365"/>
    <lineage>
        <taxon>Eukaryota</taxon>
        <taxon>Fungi</taxon>
        <taxon>Dikarya</taxon>
        <taxon>Ascomycota</taxon>
        <taxon>Pezizomycotina</taxon>
        <taxon>Dothideomycetes</taxon>
        <taxon>Dothideomycetidae</taxon>
        <taxon>Mycosphaerellales</taxon>
        <taxon>Teratosphaeriaceae</taxon>
        <taxon>Acrodontium</taxon>
    </lineage>
</organism>
<feature type="region of interest" description="Disordered" evidence="1">
    <location>
        <begin position="398"/>
        <end position="446"/>
    </location>
</feature>
<sequence length="893" mass="96833">MAQVATPNHRHRHTTSVSAMEFNPLTSAPVIDMLPNPDFSFPALPSNAPRGSRQNTPSSLNGRNTLAHRRAVSTLPSFSFNSSDVTGLSHRDDTTPPSPRTPEESVFTPSRRGHRRGASEFVGGDSRRGVEEALSSSPTKSDALPIPVSGPPSGRRGHAHRRSAAMSSHDVTSIMSPGEVQPRLSSSLPNTPMEIPGQSRVVDEPTAEFSAAAEERHVFSSSAESTPVRPSSSRNVQFSEDIQIIPRPRPLSTISSGTESSLSTIRGHSVNNSVTSVLSMSAQGQPTPRIARTGPTPMLEASPMSKSRPSAESSRRVEREGQWLRRSSNSISERPLSESSAQNQHISFAVSKSPCKQHEPRDGAKVRESIGHAFGIGRRSSEPLLSLKAEAPSRLSTISLDEPDFKNSSPNPRDAEQRSSKRTLKAWAISKMSRRSKEHKKPITEREEWCKARPKSAMELSNPEKAPVVETPVAETDLDAVFGCEYAHDIPRVRTPPSAQYQVYSPSAVTFRSPFPGDDYESGPVVDLDAALGPLKTPQRSRRDLHSSRMAHRRAESAPNLPPFESARLPSMADVFEEDEIDELPASGLASEETNGVGFQVVDSDDNTSTSNLNWGVNDALGIGQGDDEHDHSPMTFSNTSSRLSVTGMERRSSSVIEQTIVEESSPVDGIEIVESFEEPRASSLTKSSNSSDTPTILASQTDSLSAPEGAPSLMTPDTHHTSTFSSPDLGRYQSSFDTSRLGTSASSMTDNRTISSYATGDHNVNEPRVSVDDIPSLTSSRSTMMSTIQANNPRRDFSAPCGDAVSQSLNIDASVAAERRRKRASIQSLSQLMGHSFGPRSRGSDSSLNRPQTAIDPSSQHFPPKKEPNRLKKLLFWKSKTLSKSSLTNLES</sequence>
<feature type="compositionally biased region" description="Polar residues" evidence="1">
    <location>
        <begin position="845"/>
        <end position="862"/>
    </location>
</feature>
<gene>
    <name evidence="2" type="ORF">R9X50_00532800</name>
</gene>
<dbReference type="Proteomes" id="UP001303373">
    <property type="component" value="Chromosome 8"/>
</dbReference>
<feature type="region of interest" description="Disordered" evidence="1">
    <location>
        <begin position="41"/>
        <end position="64"/>
    </location>
</feature>
<feature type="compositionally biased region" description="Polar residues" evidence="1">
    <location>
        <begin position="77"/>
        <end position="86"/>
    </location>
</feature>
<protein>
    <recommendedName>
        <fullName evidence="4">Cell wall proline rich protein</fullName>
    </recommendedName>
</protein>
<feature type="compositionally biased region" description="Polar residues" evidence="1">
    <location>
        <begin position="325"/>
        <end position="346"/>
    </location>
</feature>
<feature type="region of interest" description="Disordered" evidence="1">
    <location>
        <begin position="279"/>
        <end position="364"/>
    </location>
</feature>
<dbReference type="AlphaFoldDB" id="A0AAQ3M6A9"/>
<keyword evidence="3" id="KW-1185">Reference proteome</keyword>
<feature type="compositionally biased region" description="Low complexity" evidence="1">
    <location>
        <begin position="251"/>
        <end position="265"/>
    </location>
</feature>
<feature type="region of interest" description="Disordered" evidence="1">
    <location>
        <begin position="1"/>
        <end position="20"/>
    </location>
</feature>
<feature type="region of interest" description="Disordered" evidence="1">
    <location>
        <begin position="534"/>
        <end position="566"/>
    </location>
</feature>
<reference evidence="2 3" key="1">
    <citation type="submission" date="2023-11" db="EMBL/GenBank/DDBJ databases">
        <title>An acidophilic fungus is an integral part of prey digestion in a carnivorous sundew plant.</title>
        <authorList>
            <person name="Tsai I.J."/>
        </authorList>
    </citation>
    <scope>NUCLEOTIDE SEQUENCE [LARGE SCALE GENOMIC DNA]</scope>
    <source>
        <strain evidence="2">169a</strain>
    </source>
</reference>
<evidence type="ECO:0008006" key="4">
    <source>
        <dbReference type="Google" id="ProtNLM"/>
    </source>
</evidence>
<accession>A0AAQ3M6A9</accession>
<dbReference type="EMBL" id="CP138587">
    <property type="protein sequence ID" value="WPH02464.1"/>
    <property type="molecule type" value="Genomic_DNA"/>
</dbReference>
<evidence type="ECO:0000313" key="2">
    <source>
        <dbReference type="EMBL" id="WPH02464.1"/>
    </source>
</evidence>
<evidence type="ECO:0000313" key="3">
    <source>
        <dbReference type="Proteomes" id="UP001303373"/>
    </source>
</evidence>
<feature type="region of interest" description="Disordered" evidence="1">
    <location>
        <begin position="679"/>
        <end position="778"/>
    </location>
</feature>
<feature type="compositionally biased region" description="Polar residues" evidence="1">
    <location>
        <begin position="219"/>
        <end position="240"/>
    </location>
</feature>
<feature type="region of interest" description="Disordered" evidence="1">
    <location>
        <begin position="829"/>
        <end position="872"/>
    </location>
</feature>
<feature type="compositionally biased region" description="Polar residues" evidence="1">
    <location>
        <begin position="52"/>
        <end position="64"/>
    </location>
</feature>
<feature type="compositionally biased region" description="Polar residues" evidence="1">
    <location>
        <begin position="693"/>
        <end position="705"/>
    </location>
</feature>
<feature type="compositionally biased region" description="Basic and acidic residues" evidence="1">
    <location>
        <begin position="313"/>
        <end position="323"/>
    </location>
</feature>
<feature type="compositionally biased region" description="Polar residues" evidence="1">
    <location>
        <begin position="722"/>
        <end position="759"/>
    </location>
</feature>